<dbReference type="SUPFAM" id="SSF52266">
    <property type="entry name" value="SGNH hydrolase"/>
    <property type="match status" value="1"/>
</dbReference>
<dbReference type="PANTHER" id="PTHR43784">
    <property type="entry name" value="GDSL-LIKE LIPASE/ACYLHYDROLASE, PUTATIVE (AFU_ORTHOLOGUE AFUA_2G00820)-RELATED"/>
    <property type="match status" value="1"/>
</dbReference>
<name>A0A502FT15_9SPHN</name>
<dbReference type="EMBL" id="RCZC01000004">
    <property type="protein sequence ID" value="TPG52143.1"/>
    <property type="molecule type" value="Genomic_DNA"/>
</dbReference>
<accession>A0A502FT15</accession>
<dbReference type="InterPro" id="IPR036514">
    <property type="entry name" value="SGNH_hydro_sf"/>
</dbReference>
<comment type="caution">
    <text evidence="2">The sequence shown here is derived from an EMBL/GenBank/DDBJ whole genome shotgun (WGS) entry which is preliminary data.</text>
</comment>
<protein>
    <submittedName>
        <fullName evidence="2">SGNH/GDSL hydrolase family protein</fullName>
    </submittedName>
</protein>
<reference evidence="2 3" key="1">
    <citation type="journal article" date="2019" name="Environ. Microbiol.">
        <title>Species interactions and distinct microbial communities in high Arctic permafrost affected cryosols are associated with the CH4 and CO2 gas fluxes.</title>
        <authorList>
            <person name="Altshuler I."/>
            <person name="Hamel J."/>
            <person name="Turney S."/>
            <person name="Magnuson E."/>
            <person name="Levesque R."/>
            <person name="Greer C."/>
            <person name="Whyte L.G."/>
        </authorList>
    </citation>
    <scope>NUCLEOTIDE SEQUENCE [LARGE SCALE GENOMIC DNA]</scope>
    <source>
        <strain evidence="2 3">E6.1</strain>
    </source>
</reference>
<evidence type="ECO:0000259" key="1">
    <source>
        <dbReference type="Pfam" id="PF13472"/>
    </source>
</evidence>
<evidence type="ECO:0000313" key="3">
    <source>
        <dbReference type="Proteomes" id="UP000319931"/>
    </source>
</evidence>
<evidence type="ECO:0000313" key="2">
    <source>
        <dbReference type="EMBL" id="TPG52143.1"/>
    </source>
</evidence>
<dbReference type="InterPro" id="IPR053140">
    <property type="entry name" value="GDSL_Rv0518-like"/>
</dbReference>
<organism evidence="2 3">
    <name type="scientific">Sphingomonas glacialis</name>
    <dbReference type="NCBI Taxonomy" id="658225"/>
    <lineage>
        <taxon>Bacteria</taxon>
        <taxon>Pseudomonadati</taxon>
        <taxon>Pseudomonadota</taxon>
        <taxon>Alphaproteobacteria</taxon>
        <taxon>Sphingomonadales</taxon>
        <taxon>Sphingomonadaceae</taxon>
        <taxon>Sphingomonas</taxon>
    </lineage>
</organism>
<dbReference type="GO" id="GO:0016788">
    <property type="term" value="F:hydrolase activity, acting on ester bonds"/>
    <property type="evidence" value="ECO:0007669"/>
    <property type="project" value="UniProtKB-ARBA"/>
</dbReference>
<dbReference type="PANTHER" id="PTHR43784:SF2">
    <property type="entry name" value="GDSL-LIKE LIPASE_ACYLHYDROLASE, PUTATIVE (AFU_ORTHOLOGUE AFUA_2G00820)-RELATED"/>
    <property type="match status" value="1"/>
</dbReference>
<dbReference type="Pfam" id="PF13472">
    <property type="entry name" value="Lipase_GDSL_2"/>
    <property type="match status" value="1"/>
</dbReference>
<dbReference type="Proteomes" id="UP000319931">
    <property type="component" value="Unassembled WGS sequence"/>
</dbReference>
<dbReference type="InterPro" id="IPR013830">
    <property type="entry name" value="SGNH_hydro"/>
</dbReference>
<dbReference type="AlphaFoldDB" id="A0A502FT15"/>
<gene>
    <name evidence="2" type="ORF">EAH76_15650</name>
</gene>
<keyword evidence="2" id="KW-0378">Hydrolase</keyword>
<sequence>MTPGARARTVRREMTLVPWRGAILLAALIAAPVRADWVAGWTAAPFPATPVLTDHDVRDYDDASVRQEIVVNAGGTRLRVRMTNALGTAPLHFVAASIEIDGRTVTLSFGGGASATIAAGAALTSDPLTVPVKAFQRSAIDVRYGAGAVPAAHLLTVTARYPDGHTRTARGPALAAAVEVDSGTRGRVIVTFGDSITEGARATPQSFTGWPELFAARLTTLPGNRDWSVVNAGIHGNRLLRDGAGPNALARFDRDVLAVAGATDVIVLEGINDIGWGNAKPTSNGPVTAEDVIAAYRQLIDRGHAAGLRVTGATLLPFRGSIYFTPAGEQVRQAVNRWIRTSHAFDAVIDFERAMADARDPSQLAPGKDSGDHLHPSDAGYAAMAASIDPRLFRTR</sequence>
<keyword evidence="3" id="KW-1185">Reference proteome</keyword>
<dbReference type="CDD" id="cd01830">
    <property type="entry name" value="XynE_like"/>
    <property type="match status" value="1"/>
</dbReference>
<dbReference type="Gene3D" id="3.40.50.1110">
    <property type="entry name" value="SGNH hydrolase"/>
    <property type="match status" value="1"/>
</dbReference>
<feature type="domain" description="SGNH hydrolase-type esterase" evidence="1">
    <location>
        <begin position="192"/>
        <end position="383"/>
    </location>
</feature>
<proteinExistence type="predicted"/>